<protein>
    <submittedName>
        <fullName evidence="2">Putative short-chain dehydrogenase/reductase family protein</fullName>
    </submittedName>
</protein>
<sequence length="329" mass="34888">MSADVATQPLNLPLYATTEKCSGGTYIVTGANTGLGFEAAKHLVALGSAKVILGVRNLAAGEEAKAKIEAATGITNVAEVWELNLSSYDSVKSFAKKAIAELDRIDALIENAAVAGSQRVIAEGHLQSITVNVLSTLLLGVLLLPKLKESAKQYGIVPHLVIVSSGVSFDYKDGWAKIKDDPLVKADAFEDAAIMQQYPLSKLLEVFAIRELASLLPLSRTGVVMNLVCPGLCKTDLARNAPPAFRETIAAMHAKSGRTAEDGSRTLLHGAVAGPESHGCFLSDCKIAQQKVPSWVTDEEGSASQKHTWELIASELEATEPGCVKNILQ</sequence>
<dbReference type="PRINTS" id="PR00081">
    <property type="entry name" value="GDHRDH"/>
</dbReference>
<dbReference type="Proteomes" id="UP000799750">
    <property type="component" value="Unassembled WGS sequence"/>
</dbReference>
<dbReference type="InterPro" id="IPR002347">
    <property type="entry name" value="SDR_fam"/>
</dbReference>
<dbReference type="OrthoDB" id="542013at2759"/>
<keyword evidence="1" id="KW-0560">Oxidoreductase</keyword>
<name>A0A6A6QNI6_9PEZI</name>
<proteinExistence type="predicted"/>
<reference evidence="2" key="1">
    <citation type="journal article" date="2020" name="Stud. Mycol.">
        <title>101 Dothideomycetes genomes: a test case for predicting lifestyles and emergence of pathogens.</title>
        <authorList>
            <person name="Haridas S."/>
            <person name="Albert R."/>
            <person name="Binder M."/>
            <person name="Bloem J."/>
            <person name="Labutti K."/>
            <person name="Salamov A."/>
            <person name="Andreopoulos B."/>
            <person name="Baker S."/>
            <person name="Barry K."/>
            <person name="Bills G."/>
            <person name="Bluhm B."/>
            <person name="Cannon C."/>
            <person name="Castanera R."/>
            <person name="Culley D."/>
            <person name="Daum C."/>
            <person name="Ezra D."/>
            <person name="Gonzalez J."/>
            <person name="Henrissat B."/>
            <person name="Kuo A."/>
            <person name="Liang C."/>
            <person name="Lipzen A."/>
            <person name="Lutzoni F."/>
            <person name="Magnuson J."/>
            <person name="Mondo S."/>
            <person name="Nolan M."/>
            <person name="Ohm R."/>
            <person name="Pangilinan J."/>
            <person name="Park H.-J."/>
            <person name="Ramirez L."/>
            <person name="Alfaro M."/>
            <person name="Sun H."/>
            <person name="Tritt A."/>
            <person name="Yoshinaga Y."/>
            <person name="Zwiers L.-H."/>
            <person name="Turgeon B."/>
            <person name="Goodwin S."/>
            <person name="Spatafora J."/>
            <person name="Crous P."/>
            <person name="Grigoriev I."/>
        </authorList>
    </citation>
    <scope>NUCLEOTIDE SEQUENCE</scope>
    <source>
        <strain evidence="2">CBS 269.34</strain>
    </source>
</reference>
<gene>
    <name evidence="2" type="ORF">BU16DRAFT_619162</name>
</gene>
<dbReference type="PANTHER" id="PTHR43157">
    <property type="entry name" value="PHOSPHATIDYLINOSITOL-GLYCAN BIOSYNTHESIS CLASS F PROTEIN-RELATED"/>
    <property type="match status" value="1"/>
</dbReference>
<dbReference type="PANTHER" id="PTHR43157:SF61">
    <property type="entry name" value="DEHYDROGENASE_REDUCTASE FAMILY PROTEIN, PUTATIVE (AFU_ORTHOLOGUE AFUA_3G01250)-RELATED"/>
    <property type="match status" value="1"/>
</dbReference>
<dbReference type="Pfam" id="PF00106">
    <property type="entry name" value="adh_short"/>
    <property type="match status" value="1"/>
</dbReference>
<dbReference type="EMBL" id="MU004191">
    <property type="protein sequence ID" value="KAF2493961.1"/>
    <property type="molecule type" value="Genomic_DNA"/>
</dbReference>
<dbReference type="InterPro" id="IPR036291">
    <property type="entry name" value="NAD(P)-bd_dom_sf"/>
</dbReference>
<accession>A0A6A6QNI6</accession>
<dbReference type="SUPFAM" id="SSF51735">
    <property type="entry name" value="NAD(P)-binding Rossmann-fold domains"/>
    <property type="match status" value="1"/>
</dbReference>
<dbReference type="AlphaFoldDB" id="A0A6A6QNI6"/>
<evidence type="ECO:0000313" key="3">
    <source>
        <dbReference type="Proteomes" id="UP000799750"/>
    </source>
</evidence>
<keyword evidence="3" id="KW-1185">Reference proteome</keyword>
<dbReference type="Gene3D" id="3.40.50.720">
    <property type="entry name" value="NAD(P)-binding Rossmann-like Domain"/>
    <property type="match status" value="1"/>
</dbReference>
<dbReference type="GO" id="GO:0016491">
    <property type="term" value="F:oxidoreductase activity"/>
    <property type="evidence" value="ECO:0007669"/>
    <property type="project" value="UniProtKB-KW"/>
</dbReference>
<evidence type="ECO:0000256" key="1">
    <source>
        <dbReference type="ARBA" id="ARBA00023002"/>
    </source>
</evidence>
<evidence type="ECO:0000313" key="2">
    <source>
        <dbReference type="EMBL" id="KAF2493961.1"/>
    </source>
</evidence>
<organism evidence="2 3">
    <name type="scientific">Lophium mytilinum</name>
    <dbReference type="NCBI Taxonomy" id="390894"/>
    <lineage>
        <taxon>Eukaryota</taxon>
        <taxon>Fungi</taxon>
        <taxon>Dikarya</taxon>
        <taxon>Ascomycota</taxon>
        <taxon>Pezizomycotina</taxon>
        <taxon>Dothideomycetes</taxon>
        <taxon>Pleosporomycetidae</taxon>
        <taxon>Mytilinidiales</taxon>
        <taxon>Mytilinidiaceae</taxon>
        <taxon>Lophium</taxon>
    </lineage>
</organism>